<accession>X1JMT2</accession>
<dbReference type="EMBL" id="BARV01000269">
    <property type="protein sequence ID" value="GAH96021.1"/>
    <property type="molecule type" value="Genomic_DNA"/>
</dbReference>
<feature type="transmembrane region" description="Helical" evidence="1">
    <location>
        <begin position="78"/>
        <end position="105"/>
    </location>
</feature>
<evidence type="ECO:0000313" key="3">
    <source>
        <dbReference type="EMBL" id="GAH96021.1"/>
    </source>
</evidence>
<keyword evidence="1" id="KW-0472">Membrane</keyword>
<sequence length="312" mass="34577">MSDFRTQLKRGLYTGIKKGWSSFVWICKIVVPVSFLAALIQWSGWLNQLDFLLHPLMSLINLPAAAALPIITAMVVNFYAAIAIMAVLPFTIGQMTLIALFIMMAHMLIMEGMIQHKSGFNIIKATLVRITAAILTVLIVSQFLGDTSQSIVLPADLTVHTPFIEVLKSWTINILSLSVKIFVIIMLVMTLLESLQSLGWIKYLHKFFKPFMRILGLSNQAVTMWVAGVGFGLLYGGAVITEEAKKGALTKEELEHLHISIGINHAIVEETALFLALGLNAFWLLIPRFVTAAIAVHTCRAIQYLKSKSLPK</sequence>
<feature type="transmembrane region" description="Helical" evidence="1">
    <location>
        <begin position="213"/>
        <end position="235"/>
    </location>
</feature>
<keyword evidence="1" id="KW-1133">Transmembrane helix</keyword>
<feature type="transmembrane region" description="Helical" evidence="1">
    <location>
        <begin position="126"/>
        <end position="144"/>
    </location>
</feature>
<dbReference type="InterPro" id="IPR011642">
    <property type="entry name" value="Gate_dom"/>
</dbReference>
<proteinExistence type="predicted"/>
<comment type="caution">
    <text evidence="3">The sequence shown here is derived from an EMBL/GenBank/DDBJ whole genome shotgun (WGS) entry which is preliminary data.</text>
</comment>
<feature type="transmembrane region" description="Helical" evidence="1">
    <location>
        <begin position="20"/>
        <end position="40"/>
    </location>
</feature>
<feature type="transmembrane region" description="Helical" evidence="1">
    <location>
        <begin position="170"/>
        <end position="192"/>
    </location>
</feature>
<reference evidence="3" key="1">
    <citation type="journal article" date="2014" name="Front. Microbiol.">
        <title>High frequency of phylogenetically diverse reductive dehalogenase-homologous genes in deep subseafloor sedimentary metagenomes.</title>
        <authorList>
            <person name="Kawai M."/>
            <person name="Futagami T."/>
            <person name="Toyoda A."/>
            <person name="Takaki Y."/>
            <person name="Nishi S."/>
            <person name="Hori S."/>
            <person name="Arai W."/>
            <person name="Tsubouchi T."/>
            <person name="Morono Y."/>
            <person name="Uchiyama I."/>
            <person name="Ito T."/>
            <person name="Fujiyama A."/>
            <person name="Inagaki F."/>
            <person name="Takami H."/>
        </authorList>
    </citation>
    <scope>NUCLEOTIDE SEQUENCE</scope>
    <source>
        <strain evidence="3">Expedition CK06-06</strain>
    </source>
</reference>
<feature type="transmembrane region" description="Helical" evidence="1">
    <location>
        <begin position="52"/>
        <end position="72"/>
    </location>
</feature>
<feature type="domain" description="Nucleoside transporter/FeoB GTPase Gate" evidence="2">
    <location>
        <begin position="179"/>
        <end position="234"/>
    </location>
</feature>
<feature type="transmembrane region" description="Helical" evidence="1">
    <location>
        <begin position="281"/>
        <end position="302"/>
    </location>
</feature>
<organism evidence="3">
    <name type="scientific">marine sediment metagenome</name>
    <dbReference type="NCBI Taxonomy" id="412755"/>
    <lineage>
        <taxon>unclassified sequences</taxon>
        <taxon>metagenomes</taxon>
        <taxon>ecological metagenomes</taxon>
    </lineage>
</organism>
<name>X1JMT2_9ZZZZ</name>
<protein>
    <recommendedName>
        <fullName evidence="2">Nucleoside transporter/FeoB GTPase Gate domain-containing protein</fullName>
    </recommendedName>
</protein>
<dbReference type="Pfam" id="PF07670">
    <property type="entry name" value="Gate"/>
    <property type="match status" value="1"/>
</dbReference>
<gene>
    <name evidence="3" type="ORF">S06H3_01149</name>
</gene>
<evidence type="ECO:0000259" key="2">
    <source>
        <dbReference type="Pfam" id="PF07670"/>
    </source>
</evidence>
<evidence type="ECO:0000256" key="1">
    <source>
        <dbReference type="SAM" id="Phobius"/>
    </source>
</evidence>
<keyword evidence="1" id="KW-0812">Transmembrane</keyword>
<dbReference type="AlphaFoldDB" id="X1JMT2"/>